<feature type="transmembrane region" description="Helical" evidence="1">
    <location>
        <begin position="44"/>
        <end position="65"/>
    </location>
</feature>
<dbReference type="KEGG" id="mpi:Mpet_1863"/>
<dbReference type="RefSeq" id="WP_013329792.1">
    <property type="nucleotide sequence ID" value="NC_014507.1"/>
</dbReference>
<dbReference type="HOGENOM" id="CLU_091585_5_2_2"/>
<name>E1RIM3_METP4</name>
<dbReference type="InterPro" id="IPR052712">
    <property type="entry name" value="Acid_resist_chaperone_HdeD"/>
</dbReference>
<feature type="transmembrane region" description="Helical" evidence="1">
    <location>
        <begin position="160"/>
        <end position="184"/>
    </location>
</feature>
<evidence type="ECO:0000313" key="3">
    <source>
        <dbReference type="Proteomes" id="UP000006565"/>
    </source>
</evidence>
<evidence type="ECO:0008006" key="4">
    <source>
        <dbReference type="Google" id="ProtNLM"/>
    </source>
</evidence>
<feature type="transmembrane region" description="Helical" evidence="1">
    <location>
        <begin position="135"/>
        <end position="154"/>
    </location>
</feature>
<organism evidence="2 3">
    <name type="scientific">Methanolacinia petrolearia (strain DSM 11571 / OCM 486 / SEBR 4847)</name>
    <name type="common">Methanoplanus petrolearius</name>
    <dbReference type="NCBI Taxonomy" id="679926"/>
    <lineage>
        <taxon>Archaea</taxon>
        <taxon>Methanobacteriati</taxon>
        <taxon>Methanobacteriota</taxon>
        <taxon>Stenosarchaea group</taxon>
        <taxon>Methanomicrobia</taxon>
        <taxon>Methanomicrobiales</taxon>
        <taxon>Methanomicrobiaceae</taxon>
        <taxon>Methanolacinia</taxon>
    </lineage>
</organism>
<dbReference type="AlphaFoldDB" id="E1RIM3"/>
<keyword evidence="1" id="KW-0472">Membrane</keyword>
<keyword evidence="1" id="KW-0812">Transmembrane</keyword>
<dbReference type="PANTHER" id="PTHR34989">
    <property type="entry name" value="PROTEIN HDED"/>
    <property type="match status" value="1"/>
</dbReference>
<proteinExistence type="predicted"/>
<dbReference type="eggNOG" id="arCOG03582">
    <property type="taxonomic scope" value="Archaea"/>
</dbReference>
<dbReference type="InterPro" id="IPR005325">
    <property type="entry name" value="DUF308_memb"/>
</dbReference>
<dbReference type="GeneID" id="9744340"/>
<dbReference type="STRING" id="679926.Mpet_1863"/>
<feature type="transmembrane region" description="Helical" evidence="1">
    <location>
        <begin position="17"/>
        <end position="38"/>
    </location>
</feature>
<dbReference type="OrthoDB" id="376321at2157"/>
<dbReference type="PANTHER" id="PTHR34989:SF1">
    <property type="entry name" value="PROTEIN HDED"/>
    <property type="match status" value="1"/>
</dbReference>
<feature type="transmembrane region" description="Helical" evidence="1">
    <location>
        <begin position="77"/>
        <end position="95"/>
    </location>
</feature>
<keyword evidence="3" id="KW-1185">Reference proteome</keyword>
<sequence length="190" mass="20683">MTDVVIVEEDGFSPVNWWIFLLQGLIAVIFGLILMVWAPAVFNLISYFLGALIVLYSISIIIKGAVGVGQGSGKSRALLVILGIIGIIIGLLVLLNIEIMWLTIAVFIAIWAFISGFGDLWLGFTAEKESGWYRVLLIITGIIALAIGFFVILMPLLMDYVFVMVLGAFLFVLGIVSIITGFIVQAKLKG</sequence>
<accession>E1RIM3</accession>
<dbReference type="Proteomes" id="UP000006565">
    <property type="component" value="Chromosome"/>
</dbReference>
<evidence type="ECO:0000313" key="2">
    <source>
        <dbReference type="EMBL" id="ADN36615.1"/>
    </source>
</evidence>
<evidence type="ECO:0000256" key="1">
    <source>
        <dbReference type="SAM" id="Phobius"/>
    </source>
</evidence>
<dbReference type="GO" id="GO:0005886">
    <property type="term" value="C:plasma membrane"/>
    <property type="evidence" value="ECO:0007669"/>
    <property type="project" value="TreeGrafter"/>
</dbReference>
<dbReference type="Pfam" id="PF03729">
    <property type="entry name" value="DUF308"/>
    <property type="match status" value="1"/>
</dbReference>
<keyword evidence="1" id="KW-1133">Transmembrane helix</keyword>
<feature type="transmembrane region" description="Helical" evidence="1">
    <location>
        <begin position="101"/>
        <end position="123"/>
    </location>
</feature>
<dbReference type="EMBL" id="CP002117">
    <property type="protein sequence ID" value="ADN36615.1"/>
    <property type="molecule type" value="Genomic_DNA"/>
</dbReference>
<gene>
    <name evidence="2" type="ordered locus">Mpet_1863</name>
</gene>
<protein>
    <recommendedName>
        <fullName evidence="4">DUF308 domain-containing protein</fullName>
    </recommendedName>
</protein>
<reference evidence="2 3" key="1">
    <citation type="journal article" date="2010" name="Stand. Genomic Sci.">
        <title>Complete genome sequence of Methanoplanus petrolearius type strain (SEBR 4847).</title>
        <authorList>
            <person name="Brambilla E."/>
            <person name="Djao O.D."/>
            <person name="Daligault H."/>
            <person name="Lapidus A."/>
            <person name="Lucas S."/>
            <person name="Hammon N."/>
            <person name="Nolan M."/>
            <person name="Tice H."/>
            <person name="Cheng J.F."/>
            <person name="Han C."/>
            <person name="Tapia R."/>
            <person name="Goodwin L."/>
            <person name="Pitluck S."/>
            <person name="Liolios K."/>
            <person name="Ivanova N."/>
            <person name="Mavromatis K."/>
            <person name="Mikhailova N."/>
            <person name="Pati A."/>
            <person name="Chen A."/>
            <person name="Palaniappan K."/>
            <person name="Land M."/>
            <person name="Hauser L."/>
            <person name="Chang Y.J."/>
            <person name="Jeffries C.D."/>
            <person name="Rohde M."/>
            <person name="Spring S."/>
            <person name="Sikorski J."/>
            <person name="Goker M."/>
            <person name="Woyke T."/>
            <person name="Bristow J."/>
            <person name="Eisen J.A."/>
            <person name="Markowitz V."/>
            <person name="Hugenholtz P."/>
            <person name="Kyrpides N.C."/>
            <person name="Klenk H.P."/>
        </authorList>
    </citation>
    <scope>NUCLEOTIDE SEQUENCE [LARGE SCALE GENOMIC DNA]</scope>
    <source>
        <strain evidence="3">DSM 11571 / OCM 486 / SEBR 4847</strain>
    </source>
</reference>